<comment type="similarity">
    <text evidence="7">Belongs to the class IV-like SAM-binding methyltransferase superfamily. RNA methyltransferase TrmH family.</text>
</comment>
<feature type="domain" description="tRNA/rRNA methyltransferase SpoU type" evidence="8">
    <location>
        <begin position="20"/>
        <end position="159"/>
    </location>
</feature>
<evidence type="ECO:0000259" key="8">
    <source>
        <dbReference type="Pfam" id="PF00588"/>
    </source>
</evidence>
<accession>A0ABU9E6H8</accession>
<evidence type="ECO:0000256" key="3">
    <source>
        <dbReference type="ARBA" id="ARBA00022679"/>
    </source>
</evidence>
<protein>
    <recommendedName>
        <fullName evidence="7">tRNA (guanosine(18)-2'-O)-methyltransferase</fullName>
        <ecNumber evidence="7">2.1.1.34</ecNumber>
    </recommendedName>
    <alternativeName>
        <fullName evidence="7">tRNA [Gm18] methyltransferase</fullName>
    </alternativeName>
</protein>
<dbReference type="InterPro" id="IPR033671">
    <property type="entry name" value="TrmH"/>
</dbReference>
<comment type="function">
    <text evidence="7">Catalyzes the 2'-O methylation of guanosine at position 18 in tRNA.</text>
</comment>
<reference evidence="10 11" key="1">
    <citation type="submission" date="2024-02" db="EMBL/GenBank/DDBJ databases">
        <title>A novel Gemmatimonadota bacterium.</title>
        <authorList>
            <person name="Du Z.-J."/>
            <person name="Ye Y.-Q."/>
        </authorList>
    </citation>
    <scope>NUCLEOTIDE SEQUENCE [LARGE SCALE GENOMIC DNA]</scope>
    <source>
        <strain evidence="10 11">DH-20</strain>
    </source>
</reference>
<evidence type="ECO:0000256" key="7">
    <source>
        <dbReference type="HAMAP-Rule" id="MF_02060"/>
    </source>
</evidence>
<keyword evidence="3 7" id="KW-0808">Transferase</keyword>
<evidence type="ECO:0000313" key="10">
    <source>
        <dbReference type="EMBL" id="MEK9500353.1"/>
    </source>
</evidence>
<evidence type="ECO:0000313" key="11">
    <source>
        <dbReference type="Proteomes" id="UP001484239"/>
    </source>
</evidence>
<dbReference type="InterPro" id="IPR001537">
    <property type="entry name" value="SpoU_MeTrfase"/>
</dbReference>
<dbReference type="NCBIfam" id="NF008295">
    <property type="entry name" value="PRK11081.1"/>
    <property type="match status" value="1"/>
</dbReference>
<organism evidence="10 11">
    <name type="scientific">Gaopeijia maritima</name>
    <dbReference type="NCBI Taxonomy" id="3119007"/>
    <lineage>
        <taxon>Bacteria</taxon>
        <taxon>Pseudomonadati</taxon>
        <taxon>Gemmatimonadota</taxon>
        <taxon>Longimicrobiia</taxon>
        <taxon>Gaopeijiales</taxon>
        <taxon>Gaopeijiaceae</taxon>
        <taxon>Gaopeijia</taxon>
    </lineage>
</organism>
<dbReference type="EMBL" id="JBBHLI010000002">
    <property type="protein sequence ID" value="MEK9500353.1"/>
    <property type="molecule type" value="Genomic_DNA"/>
</dbReference>
<dbReference type="InterPro" id="IPR029026">
    <property type="entry name" value="tRNA_m1G_MTases_N"/>
</dbReference>
<dbReference type="Proteomes" id="UP001484239">
    <property type="component" value="Unassembled WGS sequence"/>
</dbReference>
<comment type="caution">
    <text evidence="10">The sequence shown here is derived from an EMBL/GenBank/DDBJ whole genome shotgun (WGS) entry which is preliminary data.</text>
</comment>
<keyword evidence="11" id="KW-1185">Reference proteome</keyword>
<evidence type="ECO:0000259" key="9">
    <source>
        <dbReference type="Pfam" id="PF12105"/>
    </source>
</evidence>
<dbReference type="Gene3D" id="3.40.1280.10">
    <property type="match status" value="1"/>
</dbReference>
<dbReference type="InterPro" id="IPR022724">
    <property type="entry name" value="rRNA_MeTrfase_SpoU_C"/>
</dbReference>
<feature type="binding site" evidence="7">
    <location>
        <position position="148"/>
    </location>
    <ligand>
        <name>S-adenosyl-L-methionine</name>
        <dbReference type="ChEBI" id="CHEBI:59789"/>
    </ligand>
</feature>
<feature type="domain" description="RNA methyltransferase SpoU/TrmH type C-terminal" evidence="9">
    <location>
        <begin position="163"/>
        <end position="214"/>
    </location>
</feature>
<dbReference type="PANTHER" id="PTHR43453:SF1">
    <property type="entry name" value="TRNA_RRNA METHYLTRANSFERASE SPOU TYPE DOMAIN-CONTAINING PROTEIN"/>
    <property type="match status" value="1"/>
</dbReference>
<evidence type="ECO:0000256" key="6">
    <source>
        <dbReference type="ARBA" id="ARBA00022884"/>
    </source>
</evidence>
<sequence length="230" mass="25349">MTPERFRRLQAVLARRQPDLTVLMEGVHKPHNLSAVARSCDAVGVLEIHTVPVEGWTELHPAVSAGAAKWVPTHDWSDVETAVAALSGRGFQLVAAHPDPDAVDFRAPDYTRPTCFVLGSELRGLTDRALALVDRTVTVPMEGMVRSLNVSVASAVMLYEAQRQRENAGLYAEPRLGEDRFRTLLFEWAYPKLAMHCREAGVPYPDLDDDGEIVQMPAMPAPEGARARND</sequence>
<keyword evidence="4 7" id="KW-0949">S-adenosyl-L-methionine</keyword>
<dbReference type="Pfam" id="PF00588">
    <property type="entry name" value="SpoU_methylase"/>
    <property type="match status" value="1"/>
</dbReference>
<keyword evidence="2 7" id="KW-0489">Methyltransferase</keyword>
<dbReference type="EC" id="2.1.1.34" evidence="7"/>
<dbReference type="PANTHER" id="PTHR43453">
    <property type="entry name" value="RRNA METHYLASE-LIKE"/>
    <property type="match status" value="1"/>
</dbReference>
<keyword evidence="5 7" id="KW-0819">tRNA processing</keyword>
<dbReference type="Pfam" id="PF12105">
    <property type="entry name" value="SpoU_methylas_C"/>
    <property type="match status" value="1"/>
</dbReference>
<comment type="caution">
    <text evidence="7">Lacks conserved residue(s) required for the propagation of feature annotation.</text>
</comment>
<evidence type="ECO:0000256" key="2">
    <source>
        <dbReference type="ARBA" id="ARBA00022603"/>
    </source>
</evidence>
<keyword evidence="1 7" id="KW-0820">tRNA-binding</keyword>
<proteinExistence type="inferred from homology"/>
<dbReference type="SUPFAM" id="SSF75217">
    <property type="entry name" value="alpha/beta knot"/>
    <property type="match status" value="1"/>
</dbReference>
<evidence type="ECO:0000256" key="4">
    <source>
        <dbReference type="ARBA" id="ARBA00022691"/>
    </source>
</evidence>
<feature type="binding site" evidence="7">
    <location>
        <position position="139"/>
    </location>
    <ligand>
        <name>S-adenosyl-L-methionine</name>
        <dbReference type="ChEBI" id="CHEBI:59789"/>
    </ligand>
</feature>
<dbReference type="InterPro" id="IPR029028">
    <property type="entry name" value="Alpha/beta_knot_MTases"/>
</dbReference>
<dbReference type="HAMAP" id="MF_02060">
    <property type="entry name" value="tRNA_methyltr_TrmH"/>
    <property type="match status" value="1"/>
</dbReference>
<dbReference type="RefSeq" id="WP_405275067.1">
    <property type="nucleotide sequence ID" value="NZ_CP144380.1"/>
</dbReference>
<name>A0ABU9E6H8_9BACT</name>
<gene>
    <name evidence="7 10" type="primary">trmH</name>
    <name evidence="10" type="ORF">WI372_05140</name>
</gene>
<dbReference type="CDD" id="cd18092">
    <property type="entry name" value="SpoU-like_TrmH"/>
    <property type="match status" value="1"/>
</dbReference>
<comment type="catalytic activity">
    <reaction evidence="7">
        <text>guanosine(18) in tRNA + S-adenosyl-L-methionine = 2'-O-methylguanosine(18) in tRNA + S-adenosyl-L-homocysteine + H(+)</text>
        <dbReference type="Rhea" id="RHEA:20077"/>
        <dbReference type="Rhea" id="RHEA-COMP:10190"/>
        <dbReference type="Rhea" id="RHEA-COMP:10192"/>
        <dbReference type="ChEBI" id="CHEBI:15378"/>
        <dbReference type="ChEBI" id="CHEBI:57856"/>
        <dbReference type="ChEBI" id="CHEBI:59789"/>
        <dbReference type="ChEBI" id="CHEBI:74269"/>
        <dbReference type="ChEBI" id="CHEBI:74445"/>
        <dbReference type="EC" id="2.1.1.34"/>
    </reaction>
</comment>
<evidence type="ECO:0000256" key="1">
    <source>
        <dbReference type="ARBA" id="ARBA00022555"/>
    </source>
</evidence>
<keyword evidence="6 7" id="KW-0694">RNA-binding</keyword>
<evidence type="ECO:0000256" key="5">
    <source>
        <dbReference type="ARBA" id="ARBA00022694"/>
    </source>
</evidence>